<sequence>MKMRQKNNIPIFLCELPPPYGGVTVKNQLIINYTLQLQKPIDIIDLYECKRNKKSVLKTFGKIIISMLTQRRIIYGFGSYKRLKIVIYLQRLCGGKKSLRMSKNIVMGGVFQDYIRTQKCLKKLLIQMKTHYVETEGMKAELEKMGFSNIEVFPNPKSETGSCPPQISKPNAPLRLVYFSQISKEKGVKDIIDLVSLLDRRKTVSYCLDFYGHIKDDIKTEFCEFIKESPYVRYCGIFDSTKSNVYQKLNTYDILLFPTHWDTEGVPGILIEAKMAGLAIIASNCSYNKEIIQINKKEGFLVYNDYPCEMYKIIKQLENDKNLLYQIKTASFQSRIRYRLDEYKDIIKSL</sequence>
<name>C0CGX0_BLAHS</name>
<accession>C0CGX0</accession>
<dbReference type="eggNOG" id="COG0438">
    <property type="taxonomic scope" value="Bacteria"/>
</dbReference>
<reference evidence="2 3" key="2">
    <citation type="submission" date="2009-02" db="EMBL/GenBank/DDBJ databases">
        <title>Draft genome sequence of Blautia hydrogenotrophica DSM 10507 (Ruminococcus hydrogenotrophicus DSM 10507).</title>
        <authorList>
            <person name="Sudarsanam P."/>
            <person name="Ley R."/>
            <person name="Guruge J."/>
            <person name="Turnbaugh P.J."/>
            <person name="Mahowald M."/>
            <person name="Liep D."/>
            <person name="Gordon J."/>
        </authorList>
    </citation>
    <scope>NUCLEOTIDE SEQUENCE [LARGE SCALE GENOMIC DNA]</scope>
    <source>
        <strain evidence="3">DSM 10507 / JCM 14656 / S5a33</strain>
    </source>
</reference>
<reference evidence="2 3" key="1">
    <citation type="submission" date="2009-01" db="EMBL/GenBank/DDBJ databases">
        <authorList>
            <person name="Fulton L."/>
            <person name="Clifton S."/>
            <person name="Fulton B."/>
            <person name="Xu J."/>
            <person name="Minx P."/>
            <person name="Pepin K.H."/>
            <person name="Johnson M."/>
            <person name="Bhonagiri V."/>
            <person name="Nash W.E."/>
            <person name="Mardis E.R."/>
            <person name="Wilson R.K."/>
        </authorList>
    </citation>
    <scope>NUCLEOTIDE SEQUENCE [LARGE SCALE GENOMIC DNA]</scope>
    <source>
        <strain evidence="3">DSM 10507 / JCM 14656 / S5a33</strain>
    </source>
</reference>
<dbReference type="Gene3D" id="3.40.50.2000">
    <property type="entry name" value="Glycogen Phosphorylase B"/>
    <property type="match status" value="2"/>
</dbReference>
<evidence type="ECO:0000313" key="2">
    <source>
        <dbReference type="EMBL" id="EEG51026.1"/>
    </source>
</evidence>
<dbReference type="HOGENOM" id="CLU_068033_0_0_9"/>
<gene>
    <name evidence="2" type="ORF">RUMHYD_00083</name>
</gene>
<dbReference type="Pfam" id="PF00534">
    <property type="entry name" value="Glycos_transf_1"/>
    <property type="match status" value="1"/>
</dbReference>
<dbReference type="GO" id="GO:0016757">
    <property type="term" value="F:glycosyltransferase activity"/>
    <property type="evidence" value="ECO:0007669"/>
    <property type="project" value="InterPro"/>
</dbReference>
<feature type="domain" description="Glycosyl transferase family 1" evidence="1">
    <location>
        <begin position="168"/>
        <end position="329"/>
    </location>
</feature>
<evidence type="ECO:0000259" key="1">
    <source>
        <dbReference type="Pfam" id="PF00534"/>
    </source>
</evidence>
<dbReference type="PANTHER" id="PTHR12526">
    <property type="entry name" value="GLYCOSYLTRANSFERASE"/>
    <property type="match status" value="1"/>
</dbReference>
<organism evidence="2 3">
    <name type="scientific">Blautia hydrogenotrophica (strain DSM 10507 / JCM 14656 / S5a33)</name>
    <name type="common">Ruminococcus hydrogenotrophicus</name>
    <dbReference type="NCBI Taxonomy" id="476272"/>
    <lineage>
        <taxon>Bacteria</taxon>
        <taxon>Bacillati</taxon>
        <taxon>Bacillota</taxon>
        <taxon>Clostridia</taxon>
        <taxon>Lachnospirales</taxon>
        <taxon>Lachnospiraceae</taxon>
        <taxon>Blautia</taxon>
    </lineage>
</organism>
<dbReference type="PANTHER" id="PTHR12526:SF630">
    <property type="entry name" value="GLYCOSYLTRANSFERASE"/>
    <property type="match status" value="1"/>
</dbReference>
<dbReference type="PATRIC" id="fig|476272.21.peg.3089"/>
<comment type="caution">
    <text evidence="2">The sequence shown here is derived from an EMBL/GenBank/DDBJ whole genome shotgun (WGS) entry which is preliminary data.</text>
</comment>
<evidence type="ECO:0000313" key="3">
    <source>
        <dbReference type="Proteomes" id="UP000003100"/>
    </source>
</evidence>
<dbReference type="EMBL" id="ACBZ01000002">
    <property type="protein sequence ID" value="EEG51026.1"/>
    <property type="molecule type" value="Genomic_DNA"/>
</dbReference>
<dbReference type="Proteomes" id="UP000003100">
    <property type="component" value="Unassembled WGS sequence"/>
</dbReference>
<dbReference type="InterPro" id="IPR001296">
    <property type="entry name" value="Glyco_trans_1"/>
</dbReference>
<dbReference type="AlphaFoldDB" id="C0CGX0"/>
<keyword evidence="3" id="KW-1185">Reference proteome</keyword>
<dbReference type="SUPFAM" id="SSF53756">
    <property type="entry name" value="UDP-Glycosyltransferase/glycogen phosphorylase"/>
    <property type="match status" value="1"/>
</dbReference>
<proteinExistence type="predicted"/>
<protein>
    <recommendedName>
        <fullName evidence="1">Glycosyl transferase family 1 domain-containing protein</fullName>
    </recommendedName>
</protein>